<dbReference type="Gene3D" id="3.30.420.10">
    <property type="entry name" value="Ribonuclease H-like superfamily/Ribonuclease H"/>
    <property type="match status" value="1"/>
</dbReference>
<dbReference type="PANTHER" id="PTHR11046">
    <property type="entry name" value="OLIGORIBONUCLEASE, MITOCHONDRIAL"/>
    <property type="match status" value="1"/>
</dbReference>
<dbReference type="FunFam" id="3.30.420.10:FF:000003">
    <property type="entry name" value="Oligoribonuclease"/>
    <property type="match status" value="1"/>
</dbReference>
<dbReference type="InterPro" id="IPR022894">
    <property type="entry name" value="Oligoribonuclease"/>
</dbReference>
<feature type="domain" description="Exonuclease" evidence="5">
    <location>
        <begin position="1"/>
        <end position="172"/>
    </location>
</feature>
<evidence type="ECO:0000256" key="1">
    <source>
        <dbReference type="ARBA" id="ARBA00009921"/>
    </source>
</evidence>
<name>A0A381RG67_9ZZZZ</name>
<protein>
    <recommendedName>
        <fullName evidence="5">Exonuclease domain-containing protein</fullName>
    </recommendedName>
</protein>
<proteinExistence type="inferred from homology"/>
<evidence type="ECO:0000256" key="4">
    <source>
        <dbReference type="ARBA" id="ARBA00022839"/>
    </source>
</evidence>
<evidence type="ECO:0000256" key="3">
    <source>
        <dbReference type="ARBA" id="ARBA00022801"/>
    </source>
</evidence>
<reference evidence="6" key="1">
    <citation type="submission" date="2018-05" db="EMBL/GenBank/DDBJ databases">
        <authorList>
            <person name="Lanie J.A."/>
            <person name="Ng W.-L."/>
            <person name="Kazmierczak K.M."/>
            <person name="Andrzejewski T.M."/>
            <person name="Davidsen T.M."/>
            <person name="Wayne K.J."/>
            <person name="Tettelin H."/>
            <person name="Glass J.I."/>
            <person name="Rusch D."/>
            <person name="Podicherti R."/>
            <person name="Tsui H.-C.T."/>
            <person name="Winkler M.E."/>
        </authorList>
    </citation>
    <scope>NUCLEOTIDE SEQUENCE</scope>
</reference>
<dbReference type="InterPro" id="IPR012337">
    <property type="entry name" value="RNaseH-like_sf"/>
</dbReference>
<dbReference type="GO" id="GO:0003676">
    <property type="term" value="F:nucleic acid binding"/>
    <property type="evidence" value="ECO:0007669"/>
    <property type="project" value="InterPro"/>
</dbReference>
<evidence type="ECO:0000259" key="5">
    <source>
        <dbReference type="SMART" id="SM00479"/>
    </source>
</evidence>
<keyword evidence="4" id="KW-0269">Exonuclease</keyword>
<dbReference type="NCBIfam" id="NF003765">
    <property type="entry name" value="PRK05359.1"/>
    <property type="match status" value="1"/>
</dbReference>
<keyword evidence="3" id="KW-0378">Hydrolase</keyword>
<dbReference type="InterPro" id="IPR013520">
    <property type="entry name" value="Ribonucl_H"/>
</dbReference>
<dbReference type="CDD" id="cd06135">
    <property type="entry name" value="Orn"/>
    <property type="match status" value="1"/>
</dbReference>
<comment type="similarity">
    <text evidence="1">Belongs to the oligoribonuclease family.</text>
</comment>
<keyword evidence="2" id="KW-0540">Nuclease</keyword>
<evidence type="ECO:0000313" key="6">
    <source>
        <dbReference type="EMBL" id="SUZ89948.1"/>
    </source>
</evidence>
<accession>A0A381RG67</accession>
<sequence length="176" mass="19347">MDLEMTGLNPEDDAIIEIATLVTDDDLEVLAEGPDLVVHQPPGVLDRMGEYVRAMHTRSGLLEAVTASTTTLAEAGDATLAFLREHLGEAGTVPLCGNSIGTDRRFLARWLPEVEGFLHYRSVDVSTVKELARRWHPDVIKSAPEKAGGHRALDDIRESVAELRHYRQHLFTTPAG</sequence>
<gene>
    <name evidence="6" type="ORF">METZ01_LOCUS42802</name>
</gene>
<dbReference type="EMBL" id="UINC01001853">
    <property type="protein sequence ID" value="SUZ89948.1"/>
    <property type="molecule type" value="Genomic_DNA"/>
</dbReference>
<evidence type="ECO:0000256" key="2">
    <source>
        <dbReference type="ARBA" id="ARBA00022722"/>
    </source>
</evidence>
<dbReference type="SMART" id="SM00479">
    <property type="entry name" value="EXOIII"/>
    <property type="match status" value="1"/>
</dbReference>
<dbReference type="PANTHER" id="PTHR11046:SF0">
    <property type="entry name" value="OLIGORIBONUCLEASE, MITOCHONDRIAL"/>
    <property type="match status" value="1"/>
</dbReference>
<dbReference type="InterPro" id="IPR036397">
    <property type="entry name" value="RNaseH_sf"/>
</dbReference>
<dbReference type="GO" id="GO:0000175">
    <property type="term" value="F:3'-5'-RNA exonuclease activity"/>
    <property type="evidence" value="ECO:0007669"/>
    <property type="project" value="InterPro"/>
</dbReference>
<dbReference type="Pfam" id="PF00929">
    <property type="entry name" value="RNase_T"/>
    <property type="match status" value="1"/>
</dbReference>
<dbReference type="SUPFAM" id="SSF53098">
    <property type="entry name" value="Ribonuclease H-like"/>
    <property type="match status" value="1"/>
</dbReference>
<dbReference type="AlphaFoldDB" id="A0A381RG67"/>
<organism evidence="6">
    <name type="scientific">marine metagenome</name>
    <dbReference type="NCBI Taxonomy" id="408172"/>
    <lineage>
        <taxon>unclassified sequences</taxon>
        <taxon>metagenomes</taxon>
        <taxon>ecological metagenomes</taxon>
    </lineage>
</organism>